<dbReference type="Gene3D" id="3.40.250.10">
    <property type="entry name" value="Rhodanese-like domain"/>
    <property type="match status" value="2"/>
</dbReference>
<dbReference type="PANTHER" id="PTHR11364:SF27">
    <property type="entry name" value="SULFURTRANSFERASE"/>
    <property type="match status" value="1"/>
</dbReference>
<evidence type="ECO:0000256" key="1">
    <source>
        <dbReference type="ARBA" id="ARBA00022679"/>
    </source>
</evidence>
<dbReference type="InterPro" id="IPR001763">
    <property type="entry name" value="Rhodanese-like_dom"/>
</dbReference>
<dbReference type="Proteomes" id="UP000185434">
    <property type="component" value="Chromosome"/>
</dbReference>
<dbReference type="STRING" id="1437875.CFRA_06140"/>
<dbReference type="InterPro" id="IPR001307">
    <property type="entry name" value="Thiosulphate_STrfase_CS"/>
</dbReference>
<dbReference type="PANTHER" id="PTHR11364">
    <property type="entry name" value="THIOSULFATE SULFERTANSFERASE"/>
    <property type="match status" value="1"/>
</dbReference>
<evidence type="ECO:0000313" key="7">
    <source>
        <dbReference type="Proteomes" id="UP000185434"/>
    </source>
</evidence>
<dbReference type="GO" id="GO:0004792">
    <property type="term" value="F:thiosulfate-cyanide sulfurtransferase activity"/>
    <property type="evidence" value="ECO:0007669"/>
    <property type="project" value="InterPro"/>
</dbReference>
<dbReference type="AlphaFoldDB" id="A0A1L7CSR8"/>
<feature type="region of interest" description="Disordered" evidence="4">
    <location>
        <begin position="170"/>
        <end position="189"/>
    </location>
</feature>
<dbReference type="PROSITE" id="PS00683">
    <property type="entry name" value="RHODANESE_2"/>
    <property type="match status" value="1"/>
</dbReference>
<dbReference type="RefSeq" id="WP_075663880.1">
    <property type="nucleotide sequence ID" value="NZ_CP009247.1"/>
</dbReference>
<reference evidence="6 7" key="1">
    <citation type="submission" date="2014-08" db="EMBL/GenBank/DDBJ databases">
        <title>Complete genome sequence of Corynebacterium frankenforstense ST18(T) (=DSM 45800(T)), isolated from raw cow milk.</title>
        <authorList>
            <person name="Ruckert C."/>
            <person name="Albersmeier A."/>
            <person name="Winkler A."/>
            <person name="Lipski A."/>
            <person name="Kalinowski J."/>
        </authorList>
    </citation>
    <scope>NUCLEOTIDE SEQUENCE [LARGE SCALE GENOMIC DNA]</scope>
    <source>
        <strain evidence="6 7">ST18</strain>
    </source>
</reference>
<dbReference type="KEGG" id="cfk:CFRA_06140"/>
<dbReference type="SUPFAM" id="SSF52821">
    <property type="entry name" value="Rhodanese/Cell cycle control phosphatase"/>
    <property type="match status" value="2"/>
</dbReference>
<keyword evidence="7" id="KW-1185">Reference proteome</keyword>
<dbReference type="Pfam" id="PF00581">
    <property type="entry name" value="Rhodanese"/>
    <property type="match status" value="2"/>
</dbReference>
<dbReference type="InterPro" id="IPR045078">
    <property type="entry name" value="TST/MPST-like"/>
</dbReference>
<sequence>MAAIIDVDQLSSVRRRAVLLFATMGGGRPTEAIPGSFVADLDADFSDRTHPLPNTVPADPARVFEAYGISDKTPVVVYDDSETPVAPRVWWLARVAGLRNVAVLDGGLAAWRAADRPLAEPRSAAEATPGQITAAPSWELLTDADGVREALALGNRHVVDVRSAARFAGAEPEPRENVRPGHMPGAVNLPHTEFRTADGRYRDVDEMRELLETVLGPAGAATFVCGSGVTACVGALAATLAGYGDVEVYEGSWTEWGHVDNDPAEFPAVTGDGGEAGHGRA</sequence>
<dbReference type="CDD" id="cd01448">
    <property type="entry name" value="TST_Repeat_1"/>
    <property type="match status" value="1"/>
</dbReference>
<keyword evidence="1 3" id="KW-0808">Transferase</keyword>
<evidence type="ECO:0000259" key="5">
    <source>
        <dbReference type="PROSITE" id="PS50206"/>
    </source>
</evidence>
<dbReference type="SMART" id="SM00450">
    <property type="entry name" value="RHOD"/>
    <property type="match status" value="2"/>
</dbReference>
<dbReference type="EMBL" id="CP009247">
    <property type="protein sequence ID" value="APT88896.1"/>
    <property type="molecule type" value="Genomic_DNA"/>
</dbReference>
<gene>
    <name evidence="6" type="ORF">CFRA_06140</name>
</gene>
<evidence type="ECO:0000256" key="3">
    <source>
        <dbReference type="RuleBase" id="RU000507"/>
    </source>
</evidence>
<dbReference type="OrthoDB" id="9770030at2"/>
<evidence type="ECO:0000313" key="6">
    <source>
        <dbReference type="EMBL" id="APT88896.1"/>
    </source>
</evidence>
<evidence type="ECO:0000256" key="4">
    <source>
        <dbReference type="SAM" id="MobiDB-lite"/>
    </source>
</evidence>
<evidence type="ECO:0000256" key="2">
    <source>
        <dbReference type="ARBA" id="ARBA00022737"/>
    </source>
</evidence>
<protein>
    <recommendedName>
        <fullName evidence="3">Sulfurtransferase</fullName>
    </recommendedName>
</protein>
<organism evidence="6 7">
    <name type="scientific">Corynebacterium frankenforstense DSM 45800</name>
    <dbReference type="NCBI Taxonomy" id="1437875"/>
    <lineage>
        <taxon>Bacteria</taxon>
        <taxon>Bacillati</taxon>
        <taxon>Actinomycetota</taxon>
        <taxon>Actinomycetes</taxon>
        <taxon>Mycobacteriales</taxon>
        <taxon>Corynebacteriaceae</taxon>
        <taxon>Corynebacterium</taxon>
    </lineage>
</organism>
<dbReference type="CDD" id="cd01449">
    <property type="entry name" value="TST_Repeat_2"/>
    <property type="match status" value="1"/>
</dbReference>
<name>A0A1L7CSR8_9CORY</name>
<feature type="domain" description="Rhodanese" evidence="5">
    <location>
        <begin position="152"/>
        <end position="265"/>
    </location>
</feature>
<accession>A0A1L7CSR8</accession>
<proteinExistence type="predicted"/>
<dbReference type="PROSITE" id="PS50206">
    <property type="entry name" value="RHODANESE_3"/>
    <property type="match status" value="2"/>
</dbReference>
<feature type="domain" description="Rhodanese" evidence="5">
    <location>
        <begin position="33"/>
        <end position="120"/>
    </location>
</feature>
<keyword evidence="2" id="KW-0677">Repeat</keyword>
<dbReference type="InterPro" id="IPR036873">
    <property type="entry name" value="Rhodanese-like_dom_sf"/>
</dbReference>